<reference evidence="1 2" key="1">
    <citation type="submission" date="2016-07" db="EMBL/GenBank/DDBJ databases">
        <title>Draft genome of the white-rot fungus Obba rivulosa 3A-2.</title>
        <authorList>
            <consortium name="DOE Joint Genome Institute"/>
            <person name="Miettinen O."/>
            <person name="Riley R."/>
            <person name="Acob R."/>
            <person name="Barry K."/>
            <person name="Cullen D."/>
            <person name="De Vries R."/>
            <person name="Hainaut M."/>
            <person name="Hatakka A."/>
            <person name="Henrissat B."/>
            <person name="Hilden K."/>
            <person name="Kuo R."/>
            <person name="Labutti K."/>
            <person name="Lipzen A."/>
            <person name="Makela M.R."/>
            <person name="Sandor L."/>
            <person name="Spatafora J.W."/>
            <person name="Grigoriev I.V."/>
            <person name="Hibbett D.S."/>
        </authorList>
    </citation>
    <scope>NUCLEOTIDE SEQUENCE [LARGE SCALE GENOMIC DNA]</scope>
    <source>
        <strain evidence="1 2">3A-2</strain>
    </source>
</reference>
<evidence type="ECO:0000313" key="1">
    <source>
        <dbReference type="EMBL" id="OCH89255.1"/>
    </source>
</evidence>
<accession>A0A8E2AVV9</accession>
<name>A0A8E2AVV9_9APHY</name>
<keyword evidence="2" id="KW-1185">Reference proteome</keyword>
<gene>
    <name evidence="1" type="ORF">OBBRIDRAFT_826661</name>
</gene>
<dbReference type="EMBL" id="KV722431">
    <property type="protein sequence ID" value="OCH89255.1"/>
    <property type="molecule type" value="Genomic_DNA"/>
</dbReference>
<organism evidence="1 2">
    <name type="scientific">Obba rivulosa</name>
    <dbReference type="NCBI Taxonomy" id="1052685"/>
    <lineage>
        <taxon>Eukaryota</taxon>
        <taxon>Fungi</taxon>
        <taxon>Dikarya</taxon>
        <taxon>Basidiomycota</taxon>
        <taxon>Agaricomycotina</taxon>
        <taxon>Agaricomycetes</taxon>
        <taxon>Polyporales</taxon>
        <taxon>Gelatoporiaceae</taxon>
        <taxon>Obba</taxon>
    </lineage>
</organism>
<dbReference type="OrthoDB" id="10534690at2759"/>
<sequence>MSYEGSSLAATLNKWTTSASTIRQIRITRGAFFGPRLTETSKAFLEIAYSGQDIRPHFAPYLADVLEKANSLLDLEIIPWADPLLSNEPRILRTLVTNPPARKLQLEFLRAPTLEALRPLRFSFPASLSLNANSMVSELQFSAREAIADILANNVNSLYELSLTWVVPEYLLPWSKETPPTLPFVRGLQLNMVMTTPDRLASAFPNLYHLSVRALYEGQGLQGDFNALFMNTETTLWPELKSLHGTAALVQALAKHQPQLRQIHVSDVITSNLGMDELCVALRDHLITSLRLAVSMAIPYVDEGREYAGNGEGIFSPGAFWTKLANAFPHVRSMTLHLSTMTSSPDCNFRVISGPSVQALTSLRALRSVSLFFPFPAIHRRALGMIRRTSPESLQLEQNTIRLWFETIPSLEYLEVAPQEMLPGGHCWWKRQRVPEEGNGFRVVRIPKEECLDAEEEYTWSRCI</sequence>
<evidence type="ECO:0000313" key="2">
    <source>
        <dbReference type="Proteomes" id="UP000250043"/>
    </source>
</evidence>
<dbReference type="AlphaFoldDB" id="A0A8E2AVV9"/>
<protein>
    <submittedName>
        <fullName evidence="1">Uncharacterized protein</fullName>
    </submittedName>
</protein>
<proteinExistence type="predicted"/>
<dbReference type="Proteomes" id="UP000250043">
    <property type="component" value="Unassembled WGS sequence"/>
</dbReference>